<accession>A0A2R9CSY6</accession>
<comment type="catalytic activity">
    <reaction evidence="1">
        <text>Thiol-dependent hydrolysis of ester, thioester, amide, peptide and isopeptide bonds formed by the C-terminal Gly of ubiquitin (a 76-residue protein attached to proteins as an intracellular targeting signal).</text>
        <dbReference type="EC" id="3.4.19.12"/>
    </reaction>
</comment>
<evidence type="ECO:0000256" key="2">
    <source>
        <dbReference type="ARBA" id="ARBA00004123"/>
    </source>
</evidence>
<dbReference type="PANTHER" id="PTHR12419:SF9">
    <property type="entry name" value="OTU DOMAIN-CONTAINING PROTEIN 4"/>
    <property type="match status" value="1"/>
</dbReference>
<evidence type="ECO:0000256" key="17">
    <source>
        <dbReference type="ARBA" id="ARBA00074854"/>
    </source>
</evidence>
<organism evidence="20 21">
    <name type="scientific">Pan paniscus</name>
    <name type="common">Pygmy chimpanzee</name>
    <name type="synonym">Bonobo</name>
    <dbReference type="NCBI Taxonomy" id="9597"/>
    <lineage>
        <taxon>Eukaryota</taxon>
        <taxon>Metazoa</taxon>
        <taxon>Chordata</taxon>
        <taxon>Craniata</taxon>
        <taxon>Vertebrata</taxon>
        <taxon>Euteleostomi</taxon>
        <taxon>Mammalia</taxon>
        <taxon>Eutheria</taxon>
        <taxon>Euarchontoglires</taxon>
        <taxon>Primates</taxon>
        <taxon>Haplorrhini</taxon>
        <taxon>Catarrhini</taxon>
        <taxon>Hominidae</taxon>
        <taxon>Pan</taxon>
    </lineage>
</organism>
<feature type="region of interest" description="Disordered" evidence="18">
    <location>
        <begin position="779"/>
        <end position="889"/>
    </location>
</feature>
<dbReference type="GO" id="GO:0005737">
    <property type="term" value="C:cytoplasm"/>
    <property type="evidence" value="ECO:0007669"/>
    <property type="project" value="UniProtKB-SubCell"/>
</dbReference>
<feature type="domain" description="OTU" evidence="19">
    <location>
        <begin position="28"/>
        <end position="149"/>
    </location>
</feature>
<evidence type="ECO:0000256" key="12">
    <source>
        <dbReference type="ARBA" id="ARBA00022859"/>
    </source>
</evidence>
<dbReference type="InterPro" id="IPR038765">
    <property type="entry name" value="Papain-like_cys_pep_sf"/>
</dbReference>
<protein>
    <recommendedName>
        <fullName evidence="17">OTU domain-containing protein 4</fullName>
        <ecNumber evidence="4">3.4.19.12</ecNumber>
    </recommendedName>
</protein>
<dbReference type="Ensembl" id="ENSPPAT00000065612.1">
    <property type="protein sequence ID" value="ENSPPAP00000042682.1"/>
    <property type="gene ID" value="ENSPPAG00000043894.1"/>
</dbReference>
<evidence type="ECO:0000256" key="15">
    <source>
        <dbReference type="ARBA" id="ARBA00058854"/>
    </source>
</evidence>
<evidence type="ECO:0000256" key="8">
    <source>
        <dbReference type="ARBA" id="ARBA00022670"/>
    </source>
</evidence>
<feature type="compositionally biased region" description="Basic and acidic residues" evidence="18">
    <location>
        <begin position="842"/>
        <end position="861"/>
    </location>
</feature>
<keyword evidence="10" id="KW-0378">Hydrolase</keyword>
<dbReference type="FunFam" id="3.90.70.80:FF:000013">
    <property type="entry name" value="OTU domain-containing protein 4"/>
    <property type="match status" value="1"/>
</dbReference>
<evidence type="ECO:0000256" key="11">
    <source>
        <dbReference type="ARBA" id="ARBA00022807"/>
    </source>
</evidence>
<evidence type="ECO:0000313" key="21">
    <source>
        <dbReference type="Proteomes" id="UP000240080"/>
    </source>
</evidence>
<evidence type="ECO:0000256" key="7">
    <source>
        <dbReference type="ARBA" id="ARBA00022588"/>
    </source>
</evidence>
<dbReference type="Bgee" id="ENSPPAG00000043894">
    <property type="expression patterns" value="Expressed in testis and 5 other cell types or tissues"/>
</dbReference>
<dbReference type="EMBL" id="AJFE02069598">
    <property type="status" value="NOT_ANNOTATED_CDS"/>
    <property type="molecule type" value="Genomic_DNA"/>
</dbReference>
<keyword evidence="5" id="KW-0963">Cytoplasm</keyword>
<dbReference type="GO" id="GO:1903093">
    <property type="term" value="P:regulation of protein K48-linked deubiquitination"/>
    <property type="evidence" value="ECO:0007669"/>
    <property type="project" value="TreeGrafter"/>
</dbReference>
<dbReference type="GO" id="GO:0004843">
    <property type="term" value="F:cysteine-type deubiquitinase activity"/>
    <property type="evidence" value="ECO:0007669"/>
    <property type="project" value="UniProtKB-EC"/>
</dbReference>
<keyword evidence="11" id="KW-0788">Thiol protease</keyword>
<keyword evidence="21" id="KW-1185">Reference proteome</keyword>
<evidence type="ECO:0000259" key="19">
    <source>
        <dbReference type="PROSITE" id="PS50802"/>
    </source>
</evidence>
<feature type="compositionally biased region" description="Basic and acidic residues" evidence="18">
    <location>
        <begin position="871"/>
        <end position="889"/>
    </location>
</feature>
<evidence type="ECO:0000256" key="1">
    <source>
        <dbReference type="ARBA" id="ARBA00000707"/>
    </source>
</evidence>
<keyword evidence="9" id="KW-0833">Ubl conjugation pathway</keyword>
<comment type="subcellular location">
    <subcellularLocation>
        <location evidence="3">Cytoplasm</location>
    </subcellularLocation>
    <subcellularLocation>
        <location evidence="2">Nucleus</location>
    </subcellularLocation>
</comment>
<evidence type="ECO:0000256" key="10">
    <source>
        <dbReference type="ARBA" id="ARBA00022801"/>
    </source>
</evidence>
<dbReference type="GO" id="GO:0061578">
    <property type="term" value="F:K63-linked deubiquitinase activity"/>
    <property type="evidence" value="ECO:0007669"/>
    <property type="project" value="UniProtKB-ARBA"/>
</dbReference>
<keyword evidence="6" id="KW-0597">Phosphoprotein</keyword>
<feature type="region of interest" description="Disordered" evidence="18">
    <location>
        <begin position="320"/>
        <end position="457"/>
    </location>
</feature>
<dbReference type="PANTHER" id="PTHR12419">
    <property type="entry name" value="OTU DOMAIN CONTAINING PROTEIN"/>
    <property type="match status" value="1"/>
</dbReference>
<sequence length="889" mass="99443">MEAAVGVPDGEDQGGAGPREDATPMDAYLRKLVAKDGSCLFRAVAEQVLHSQSRHVEVRMACIHCLRENREKFEAIIEGSFEEYLKRLENPQEWVGQMEISALSLMYRKDFITNLEPNVSPSQVTENNFPEKVLPCFSNGNHYDIVYPTKYKESSAMCQSLLYELLYEKVFKTDVSKIVMELDTLEVADEDNSEISDSEDDSCKSKTAVAAADVNGFKPLSGNEQLKNNGNSTSLPLARKVLKSLNPAVYRNVEYEIWLKSKQAQQKRDYSIAAGLQYEVGDKCQVRLDHNGKFLNADVQGVHSENGPVLYTSKNLKAPLPESWNTVSGKKMKKPSTSGQNFHSDMDYRGPKNPSKPIKAPLALPPRLQHPSGVRQREFSSHSSGSQSQKFSSEHKNLSRTPSQIIRKPDRESSSNPCVQRKSSHVSDRKGSRRRMDTEERKDKDSIHGHTHLTPSPVPLSIQAVNQPLMPLPQTLSLYQDPLYPGFPCNEKGDRAIVPPSSLCQTGEDLPKDKNILRFFFNLGVKAYSCPVWAPHSYLYPLHQAYLAACRMYPKVPVPVYPHNPWFKEAPAAQNESDCTCTDAHFPMQTEATVNGQMPQPVIGPLPFSSPLVIPPSQVSKSHGQLSYQADLESESPGQLLHADYEEPLSGPVPIAPSFFPHVWHGYPFQGFIENPVMRQNIVLPSDEKGELDLSLENLDLSEDCGSVSTVDEFPEARSEHVHSLPEASVSSKPDEGQTEQSSQTRKADMALASIPPVAEGKAHPPTQILNREREKLLKDPKTAADVVSPGSNSVDSRVQRPKEESSENENEVSKQFYNQTYGSRQYKSDWGYSGRGGYQHVRSEESWKGQPSRSRDEGYQYHRNVRGRPFRGDRRRSGMGDGHRGQHT</sequence>
<dbReference type="PROSITE" id="PS50802">
    <property type="entry name" value="OTU"/>
    <property type="match status" value="1"/>
</dbReference>
<evidence type="ECO:0000313" key="20">
    <source>
        <dbReference type="Ensembl" id="ENSPPAP00000042682.1"/>
    </source>
</evidence>
<dbReference type="InterPro" id="IPR050704">
    <property type="entry name" value="Peptidase_C85-like"/>
</dbReference>
<feature type="region of interest" description="Disordered" evidence="18">
    <location>
        <begin position="713"/>
        <end position="748"/>
    </location>
</feature>
<comment type="function">
    <text evidence="15">Deubiquitinase which hydrolyzes the isopeptide bond between the ubiquitin C-terminus and the lysine epsilon-amino group of the target protein. May negatively regulate inflammatory and pathogen recognition signaling in innate immune response. Upon phosphorylation at Ser-202 and Ser-204 residues, via IL-1 receptor and Toll-like receptor signaling pathway, specifically deubiquitinates 'Lys-63'-polyubiquitinated MYD88 adapter protein triggering down-regulation of NF-kappa-B-dependent transcription of inflammatory mediators. Independently of the catalytic activity, acts as a scaffold for alternative deubiquitinases to assemble specific deubiquitinase-substrate complexes. Associates with USP7 and USP9X deubiquitinases to stabilize alkylation repair enzyme ALKBH3, thereby promoting the repair of alkylated DNA lesions.</text>
</comment>
<dbReference type="AlphaFoldDB" id="A0A2R9CSY6"/>
<dbReference type="GO" id="GO:2000660">
    <property type="term" value="P:negative regulation of interleukin-1-mediated signaling pathway"/>
    <property type="evidence" value="ECO:0007669"/>
    <property type="project" value="TreeGrafter"/>
</dbReference>
<evidence type="ECO:0000256" key="13">
    <source>
        <dbReference type="ARBA" id="ARBA00022990"/>
    </source>
</evidence>
<reference evidence="20" key="3">
    <citation type="submission" date="2025-09" db="UniProtKB">
        <authorList>
            <consortium name="Ensembl"/>
        </authorList>
    </citation>
    <scope>IDENTIFICATION</scope>
</reference>
<evidence type="ECO:0000256" key="14">
    <source>
        <dbReference type="ARBA" id="ARBA00023242"/>
    </source>
</evidence>
<evidence type="ECO:0000256" key="4">
    <source>
        <dbReference type="ARBA" id="ARBA00012759"/>
    </source>
</evidence>
<feature type="compositionally biased region" description="Basic and acidic residues" evidence="18">
    <location>
        <begin position="715"/>
        <end position="724"/>
    </location>
</feature>
<feature type="compositionally biased region" description="Basic and acidic residues" evidence="18">
    <location>
        <begin position="425"/>
        <end position="448"/>
    </location>
</feature>
<keyword evidence="14" id="KW-0539">Nucleus</keyword>
<dbReference type="GO" id="GO:0005634">
    <property type="term" value="C:nucleus"/>
    <property type="evidence" value="ECO:0007669"/>
    <property type="project" value="UniProtKB-SubCell"/>
</dbReference>
<keyword evidence="7" id="KW-0399">Innate immunity</keyword>
<dbReference type="EC" id="3.4.19.12" evidence="4"/>
<feature type="region of interest" description="Disordered" evidence="18">
    <location>
        <begin position="1"/>
        <end position="22"/>
    </location>
</feature>
<keyword evidence="8" id="KW-0645">Protease</keyword>
<name>A0A2R9CSY6_PANPA</name>
<dbReference type="GO" id="GO:0070536">
    <property type="term" value="P:protein K63-linked deubiquitination"/>
    <property type="evidence" value="ECO:0007669"/>
    <property type="project" value="UniProtKB-ARBA"/>
</dbReference>
<keyword evidence="12" id="KW-0391">Immunity</keyword>
<evidence type="ECO:0000256" key="6">
    <source>
        <dbReference type="ARBA" id="ARBA00022553"/>
    </source>
</evidence>
<comment type="subunit">
    <text evidence="16">Interacts with MYD88; the interaction is direct. Interacts with ALKBH3; the interaction is direct. Interacts with USP7; the interaction is direct. Interacts with USP9X; the interaction is direct.</text>
</comment>
<dbReference type="Gene3D" id="3.90.70.80">
    <property type="match status" value="1"/>
</dbReference>
<dbReference type="Proteomes" id="UP000240080">
    <property type="component" value="Chromosome 12"/>
</dbReference>
<feature type="compositionally biased region" description="Polar residues" evidence="18">
    <location>
        <begin position="814"/>
        <end position="826"/>
    </location>
</feature>
<evidence type="ECO:0000256" key="9">
    <source>
        <dbReference type="ARBA" id="ARBA00022786"/>
    </source>
</evidence>
<dbReference type="GO" id="GO:0034122">
    <property type="term" value="P:negative regulation of toll-like receptor signaling pathway"/>
    <property type="evidence" value="ECO:0007669"/>
    <property type="project" value="TreeGrafter"/>
</dbReference>
<proteinExistence type="predicted"/>
<reference evidence="20" key="2">
    <citation type="submission" date="2025-08" db="UniProtKB">
        <authorList>
            <consortium name="Ensembl"/>
        </authorList>
    </citation>
    <scope>IDENTIFICATION</scope>
</reference>
<dbReference type="InterPro" id="IPR003323">
    <property type="entry name" value="OTU_dom"/>
</dbReference>
<feature type="compositionally biased region" description="Low complexity" evidence="18">
    <location>
        <begin position="381"/>
        <end position="391"/>
    </location>
</feature>
<dbReference type="Pfam" id="PF02338">
    <property type="entry name" value="OTU"/>
    <property type="match status" value="1"/>
</dbReference>
<evidence type="ECO:0000256" key="18">
    <source>
        <dbReference type="SAM" id="MobiDB-lite"/>
    </source>
</evidence>
<dbReference type="GeneTree" id="ENSGT00940000160512"/>
<evidence type="ECO:0000256" key="3">
    <source>
        <dbReference type="ARBA" id="ARBA00004496"/>
    </source>
</evidence>
<dbReference type="GO" id="GO:0045087">
    <property type="term" value="P:innate immune response"/>
    <property type="evidence" value="ECO:0007669"/>
    <property type="project" value="UniProtKB-KW"/>
</dbReference>
<dbReference type="GO" id="GO:0006508">
    <property type="term" value="P:proteolysis"/>
    <property type="evidence" value="ECO:0007669"/>
    <property type="project" value="UniProtKB-KW"/>
</dbReference>
<reference evidence="20 21" key="1">
    <citation type="journal article" date="2012" name="Nature">
        <title>The bonobo genome compared with the chimpanzee and human genomes.</title>
        <authorList>
            <person name="Prufer K."/>
            <person name="Munch K."/>
            <person name="Hellmann I."/>
            <person name="Akagi K."/>
            <person name="Miller J.R."/>
            <person name="Walenz B."/>
            <person name="Koren S."/>
            <person name="Sutton G."/>
            <person name="Kodira C."/>
            <person name="Winer R."/>
            <person name="Knight J.R."/>
            <person name="Mullikin J.C."/>
            <person name="Meader S.J."/>
            <person name="Ponting C.P."/>
            <person name="Lunter G."/>
            <person name="Higashino S."/>
            <person name="Hobolth A."/>
            <person name="Dutheil J."/>
            <person name="Karakoc E."/>
            <person name="Alkan C."/>
            <person name="Sajjadian S."/>
            <person name="Catacchio C.R."/>
            <person name="Ventura M."/>
            <person name="Marques-Bonet T."/>
            <person name="Eichler E.E."/>
            <person name="Andre C."/>
            <person name="Atencia R."/>
            <person name="Mugisha L."/>
            <person name="Junhold J."/>
            <person name="Patterson N."/>
            <person name="Siebauer M."/>
            <person name="Good J.M."/>
            <person name="Fischer A."/>
            <person name="Ptak S.E."/>
            <person name="Lachmann M."/>
            <person name="Symer D.E."/>
            <person name="Mailund T."/>
            <person name="Schierup M.H."/>
            <person name="Andres A.M."/>
            <person name="Kelso J."/>
            <person name="Paabo S."/>
        </authorList>
    </citation>
    <scope>NUCLEOTIDE SEQUENCE [LARGE SCALE GENOMIC DNA]</scope>
</reference>
<evidence type="ECO:0000256" key="16">
    <source>
        <dbReference type="ARBA" id="ARBA00062839"/>
    </source>
</evidence>
<dbReference type="SUPFAM" id="SSF54001">
    <property type="entry name" value="Cysteine proteinases"/>
    <property type="match status" value="1"/>
</dbReference>
<keyword evidence="13" id="KW-0007">Acetylation</keyword>
<evidence type="ECO:0000256" key="5">
    <source>
        <dbReference type="ARBA" id="ARBA00022490"/>
    </source>
</evidence>
<dbReference type="STRING" id="9597.ENSPPAP00000042682"/>